<keyword evidence="4" id="KW-1133">Transmembrane helix</keyword>
<gene>
    <name evidence="6" type="ORF">CP982_21565</name>
    <name evidence="5" type="ORF">FHS40_003017</name>
</gene>
<feature type="region of interest" description="Disordered" evidence="3">
    <location>
        <begin position="1"/>
        <end position="24"/>
    </location>
</feature>
<feature type="compositionally biased region" description="Low complexity" evidence="3">
    <location>
        <begin position="168"/>
        <end position="177"/>
    </location>
</feature>
<dbReference type="Proteomes" id="UP000326505">
    <property type="component" value="Chromosome"/>
</dbReference>
<dbReference type="Gene3D" id="1.10.10.1320">
    <property type="entry name" value="Anti-sigma factor, zinc-finger domain"/>
    <property type="match status" value="1"/>
</dbReference>
<evidence type="ECO:0000313" key="5">
    <source>
        <dbReference type="EMBL" id="MBB5103955.1"/>
    </source>
</evidence>
<keyword evidence="4" id="KW-0472">Membrane</keyword>
<feature type="region of interest" description="Disordered" evidence="3">
    <location>
        <begin position="89"/>
        <end position="187"/>
    </location>
</feature>
<protein>
    <recommendedName>
        <fullName evidence="9">Zf-HC2 domain-containing protein</fullName>
    </recommendedName>
</protein>
<evidence type="ECO:0000256" key="4">
    <source>
        <dbReference type="SAM" id="Phobius"/>
    </source>
</evidence>
<reference evidence="5 8" key="2">
    <citation type="submission" date="2020-08" db="EMBL/GenBank/DDBJ databases">
        <title>Genomic Encyclopedia of Type Strains, Phase III (KMG-III): the genomes of soil and plant-associated and newly described type strains.</title>
        <authorList>
            <person name="Whitman W."/>
        </authorList>
    </citation>
    <scope>NUCLEOTIDE SEQUENCE [LARGE SCALE GENOMIC DNA]</scope>
    <source>
        <strain evidence="5 8">CECT 3146</strain>
    </source>
</reference>
<sequence length="358" mass="36773">MTTTTDSTGHPDVSEISDLTEGLLSPSRTLDVRRHLDECALCTDVYDSLEEIRGMLGTLPGPSRMPADVAERIDAALAAEALLDSAVTDDAGASPSAHEAETASRREPSLESGREPSLEPVGASVTEGAAHVSRETSASEPSEATASSSKSATSAGTATGSGSGTHGPSGRPRAATGPGRGGRFRGRRRRTAALGAVFTAAALGLGALLIQPWDDSEGSQKATAGRTASADAFSKGKLKDRVNKMLTGEQRIAGTEDTPSPKQSIGPQTTPARPKKGATEPDDYVEIPACIERSLGGGAPLAADKGTYEGKSAYLVVVPHKTDGTKVSAYIVDAACVNESSSPDATGKVLLVESYNRN</sequence>
<keyword evidence="1" id="KW-0805">Transcription regulation</keyword>
<feature type="compositionally biased region" description="Polar residues" evidence="3">
    <location>
        <begin position="257"/>
        <end position="271"/>
    </location>
</feature>
<evidence type="ECO:0000313" key="6">
    <source>
        <dbReference type="EMBL" id="QEV60981.1"/>
    </source>
</evidence>
<reference evidence="6 7" key="1">
    <citation type="submission" date="2017-09" db="EMBL/GenBank/DDBJ databases">
        <authorList>
            <person name="Lee N."/>
            <person name="Cho B.-K."/>
        </authorList>
    </citation>
    <scope>NUCLEOTIDE SEQUENCE [LARGE SCALE GENOMIC DNA]</scope>
    <source>
        <strain evidence="6 7">ATCC 27465</strain>
    </source>
</reference>
<dbReference type="InterPro" id="IPR041916">
    <property type="entry name" value="Anti_sigma_zinc_sf"/>
</dbReference>
<organism evidence="6 7">
    <name type="scientific">Streptomyces spectabilis</name>
    <dbReference type="NCBI Taxonomy" id="68270"/>
    <lineage>
        <taxon>Bacteria</taxon>
        <taxon>Bacillati</taxon>
        <taxon>Actinomycetota</taxon>
        <taxon>Actinomycetes</taxon>
        <taxon>Kitasatosporales</taxon>
        <taxon>Streptomycetaceae</taxon>
        <taxon>Streptomyces</taxon>
    </lineage>
</organism>
<dbReference type="KEGG" id="sspb:CP982_21565"/>
<dbReference type="OrthoDB" id="4350643at2"/>
<keyword evidence="4" id="KW-0812">Transmembrane</keyword>
<dbReference type="EMBL" id="CP023690">
    <property type="protein sequence ID" value="QEV60981.1"/>
    <property type="molecule type" value="Genomic_DNA"/>
</dbReference>
<dbReference type="RefSeq" id="WP_150512034.1">
    <property type="nucleotide sequence ID" value="NZ_BMSQ01000015.1"/>
</dbReference>
<evidence type="ECO:0000313" key="7">
    <source>
        <dbReference type="Proteomes" id="UP000326505"/>
    </source>
</evidence>
<evidence type="ECO:0000256" key="1">
    <source>
        <dbReference type="ARBA" id="ARBA00023015"/>
    </source>
</evidence>
<evidence type="ECO:0000256" key="3">
    <source>
        <dbReference type="SAM" id="MobiDB-lite"/>
    </source>
</evidence>
<evidence type="ECO:0000256" key="2">
    <source>
        <dbReference type="ARBA" id="ARBA00023163"/>
    </source>
</evidence>
<accession>A0A5P2X978</accession>
<evidence type="ECO:0000313" key="8">
    <source>
        <dbReference type="Proteomes" id="UP000549009"/>
    </source>
</evidence>
<feature type="compositionally biased region" description="Basic and acidic residues" evidence="3">
    <location>
        <begin position="98"/>
        <end position="117"/>
    </location>
</feature>
<dbReference type="EMBL" id="JACHJD010000004">
    <property type="protein sequence ID" value="MBB5103955.1"/>
    <property type="molecule type" value="Genomic_DNA"/>
</dbReference>
<feature type="transmembrane region" description="Helical" evidence="4">
    <location>
        <begin position="192"/>
        <end position="213"/>
    </location>
</feature>
<keyword evidence="8" id="KW-1185">Reference proteome</keyword>
<feature type="compositionally biased region" description="Low complexity" evidence="3">
    <location>
        <begin position="135"/>
        <end position="158"/>
    </location>
</feature>
<proteinExistence type="predicted"/>
<keyword evidence="2" id="KW-0804">Transcription</keyword>
<name>A0A5P2X978_STRST</name>
<feature type="region of interest" description="Disordered" evidence="3">
    <location>
        <begin position="216"/>
        <end position="281"/>
    </location>
</feature>
<dbReference type="AlphaFoldDB" id="A0A5P2X978"/>
<dbReference type="Proteomes" id="UP000549009">
    <property type="component" value="Unassembled WGS sequence"/>
</dbReference>
<evidence type="ECO:0008006" key="9">
    <source>
        <dbReference type="Google" id="ProtNLM"/>
    </source>
</evidence>